<reference evidence="1 2" key="1">
    <citation type="submission" date="2018-11" db="EMBL/GenBank/DDBJ databases">
        <authorList>
            <person name="Da X."/>
        </authorList>
    </citation>
    <scope>NUCLEOTIDE SEQUENCE [LARGE SCALE GENOMIC DNA]</scope>
    <source>
        <strain evidence="1 2">S14-144</strain>
    </source>
</reference>
<dbReference type="EMBL" id="CP034170">
    <property type="protein sequence ID" value="AZI57071.1"/>
    <property type="molecule type" value="Genomic_DNA"/>
</dbReference>
<proteinExistence type="predicted"/>
<evidence type="ECO:0000313" key="2">
    <source>
        <dbReference type="Proteomes" id="UP000268084"/>
    </source>
</evidence>
<evidence type="ECO:0000313" key="1">
    <source>
        <dbReference type="EMBL" id="AZI57071.1"/>
    </source>
</evidence>
<keyword evidence="2" id="KW-1185">Reference proteome</keyword>
<reference evidence="1 2" key="2">
    <citation type="submission" date="2018-12" db="EMBL/GenBank/DDBJ databases">
        <title>Nakamurella antarcticus sp. nov., isolated from Antarctica South Shetland Islands soil.</title>
        <authorList>
            <person name="Peng F."/>
        </authorList>
    </citation>
    <scope>NUCLEOTIDE SEQUENCE [LARGE SCALE GENOMIC DNA]</scope>
    <source>
        <strain evidence="1 2">S14-144</strain>
    </source>
</reference>
<organism evidence="1 2">
    <name type="scientific">Nakamurella antarctica</name>
    <dbReference type="NCBI Taxonomy" id="1902245"/>
    <lineage>
        <taxon>Bacteria</taxon>
        <taxon>Bacillati</taxon>
        <taxon>Actinomycetota</taxon>
        <taxon>Actinomycetes</taxon>
        <taxon>Nakamurellales</taxon>
        <taxon>Nakamurellaceae</taxon>
        <taxon>Nakamurella</taxon>
    </lineage>
</organism>
<dbReference type="RefSeq" id="WP_124797756.1">
    <property type="nucleotide sequence ID" value="NZ_CP034170.1"/>
</dbReference>
<dbReference type="KEGG" id="nak:EH165_01700"/>
<name>A0A3G8ZTE9_9ACTN</name>
<sequence>MIAPINFTWTTTRERADVRAWVVSSVADTLRRSGYRITADSPDELVMARRPENGMLMLLISVWAFLLSNRRDHQVVFKFTVTPTGLTQMLVIGDLPTRVSKILEGLPQA</sequence>
<dbReference type="Proteomes" id="UP000268084">
    <property type="component" value="Chromosome"/>
</dbReference>
<dbReference type="AlphaFoldDB" id="A0A3G8ZTE9"/>
<accession>A0A3G8ZTE9</accession>
<protein>
    <submittedName>
        <fullName evidence="1">Uncharacterized protein</fullName>
    </submittedName>
</protein>
<gene>
    <name evidence="1" type="ORF">EH165_01700</name>
</gene>